<accession>A0A5M4B488</accession>
<evidence type="ECO:0000256" key="1">
    <source>
        <dbReference type="ARBA" id="ARBA00022679"/>
    </source>
</evidence>
<dbReference type="EMBL" id="BLAX01000001">
    <property type="protein sequence ID" value="GET34989.1"/>
    <property type="molecule type" value="Genomic_DNA"/>
</dbReference>
<evidence type="ECO:0000313" key="3">
    <source>
        <dbReference type="EMBL" id="GET34989.1"/>
    </source>
</evidence>
<organism evidence="3 4">
    <name type="scientific">Prolixibacter bellariivorans</name>
    <dbReference type="NCBI Taxonomy" id="314319"/>
    <lineage>
        <taxon>Bacteria</taxon>
        <taxon>Pseudomonadati</taxon>
        <taxon>Bacteroidota</taxon>
        <taxon>Bacteroidia</taxon>
        <taxon>Marinilabiliales</taxon>
        <taxon>Prolixibacteraceae</taxon>
        <taxon>Prolixibacter</taxon>
    </lineage>
</organism>
<keyword evidence="3" id="KW-0489">Methyltransferase</keyword>
<keyword evidence="1 3" id="KW-0808">Transferase</keyword>
<dbReference type="InterPro" id="IPR013217">
    <property type="entry name" value="Methyltransf_12"/>
</dbReference>
<dbReference type="RefSeq" id="WP_025865706.1">
    <property type="nucleotide sequence ID" value="NZ_BLAX01000001.1"/>
</dbReference>
<dbReference type="GO" id="GO:0032259">
    <property type="term" value="P:methylation"/>
    <property type="evidence" value="ECO:0007669"/>
    <property type="project" value="UniProtKB-KW"/>
</dbReference>
<sequence>MSFDERARTWDDDPIKTERATAFAKTIAEQVQPKPEMSALEFGAGTGLLSYQLKDDFGTIVLVDSSEGMIDVLKEKIAKEQLSHFVPLKVDLLESTPDIGPFDAIYTLMTMHHIESLPEILKVFHRLLKPGGKLCIGDLVKEDGSFHGSGFTGHKGFDKAELSKLLKEQGLEPLHYEIFYELERKRDDHSSKFPLFSLIAQKA</sequence>
<dbReference type="Proteomes" id="UP000391834">
    <property type="component" value="Unassembled WGS sequence"/>
</dbReference>
<protein>
    <submittedName>
        <fullName evidence="3">S-adenosylmethionine-dependent methyltransferase</fullName>
    </submittedName>
</protein>
<dbReference type="Gene3D" id="3.40.50.150">
    <property type="entry name" value="Vaccinia Virus protein VP39"/>
    <property type="match status" value="1"/>
</dbReference>
<dbReference type="CDD" id="cd02440">
    <property type="entry name" value="AdoMet_MTases"/>
    <property type="match status" value="1"/>
</dbReference>
<comment type="caution">
    <text evidence="3">The sequence shown here is derived from an EMBL/GenBank/DDBJ whole genome shotgun (WGS) entry which is preliminary data.</text>
</comment>
<dbReference type="PANTHER" id="PTHR43861">
    <property type="entry name" value="TRANS-ACONITATE 2-METHYLTRANSFERASE-RELATED"/>
    <property type="match status" value="1"/>
</dbReference>
<dbReference type="SUPFAM" id="SSF53335">
    <property type="entry name" value="S-adenosyl-L-methionine-dependent methyltransferases"/>
    <property type="match status" value="1"/>
</dbReference>
<dbReference type="OrthoDB" id="9791837at2"/>
<proteinExistence type="predicted"/>
<keyword evidence="4" id="KW-1185">Reference proteome</keyword>
<dbReference type="GO" id="GO:0008168">
    <property type="term" value="F:methyltransferase activity"/>
    <property type="evidence" value="ECO:0007669"/>
    <property type="project" value="UniProtKB-KW"/>
</dbReference>
<evidence type="ECO:0000313" key="4">
    <source>
        <dbReference type="Proteomes" id="UP000391834"/>
    </source>
</evidence>
<dbReference type="Pfam" id="PF08242">
    <property type="entry name" value="Methyltransf_12"/>
    <property type="match status" value="1"/>
</dbReference>
<dbReference type="InterPro" id="IPR029063">
    <property type="entry name" value="SAM-dependent_MTases_sf"/>
</dbReference>
<gene>
    <name evidence="3" type="ORF">PbJCM13498_38520</name>
</gene>
<name>A0A5M4B488_9BACT</name>
<evidence type="ECO:0000259" key="2">
    <source>
        <dbReference type="Pfam" id="PF08242"/>
    </source>
</evidence>
<reference evidence="3 4" key="1">
    <citation type="submission" date="2019-10" db="EMBL/GenBank/DDBJ databases">
        <title>Prolixibacter strains distinguished by the presence of nitrate reductase genes were adept at nitrate-dependent anaerobic corrosion of metallic iron and carbon steel.</title>
        <authorList>
            <person name="Iino T."/>
            <person name="Shono N."/>
            <person name="Ito K."/>
            <person name="Nakamura R."/>
            <person name="Sueoka K."/>
            <person name="Harayama S."/>
            <person name="Ohkuma M."/>
        </authorList>
    </citation>
    <scope>NUCLEOTIDE SEQUENCE [LARGE SCALE GENOMIC DNA]</scope>
    <source>
        <strain evidence="3 4">JCM 13498</strain>
    </source>
</reference>
<dbReference type="PANTHER" id="PTHR43861:SF3">
    <property type="entry name" value="PUTATIVE (AFU_ORTHOLOGUE AFUA_2G14390)-RELATED"/>
    <property type="match status" value="1"/>
</dbReference>
<feature type="domain" description="Methyltransferase type 12" evidence="2">
    <location>
        <begin position="40"/>
        <end position="134"/>
    </location>
</feature>
<dbReference type="AlphaFoldDB" id="A0A5M4B488"/>